<gene>
    <name evidence="1" type="ORF">L1987_62675</name>
</gene>
<proteinExistence type="predicted"/>
<sequence>MSHFAGLQRSMTKLQASTFPSSAGSITASFSFTHTPPSHTHTHTHTHTYIHASPSSPTPNSIVTMAFHHLTS</sequence>
<reference evidence="2" key="1">
    <citation type="journal article" date="2022" name="Mol. Ecol. Resour.">
        <title>The genomes of chicory, endive, great burdock and yacon provide insights into Asteraceae palaeo-polyploidization history and plant inulin production.</title>
        <authorList>
            <person name="Fan W."/>
            <person name="Wang S."/>
            <person name="Wang H."/>
            <person name="Wang A."/>
            <person name="Jiang F."/>
            <person name="Liu H."/>
            <person name="Zhao H."/>
            <person name="Xu D."/>
            <person name="Zhang Y."/>
        </authorList>
    </citation>
    <scope>NUCLEOTIDE SEQUENCE [LARGE SCALE GENOMIC DNA]</scope>
    <source>
        <strain evidence="2">cv. Yunnan</strain>
    </source>
</reference>
<protein>
    <submittedName>
        <fullName evidence="1">Uncharacterized protein</fullName>
    </submittedName>
</protein>
<reference evidence="1 2" key="2">
    <citation type="journal article" date="2022" name="Mol. Ecol. Resour.">
        <title>The genomes of chicory, endive, great burdock and yacon provide insights into Asteraceae paleo-polyploidization history and plant inulin production.</title>
        <authorList>
            <person name="Fan W."/>
            <person name="Wang S."/>
            <person name="Wang H."/>
            <person name="Wang A."/>
            <person name="Jiang F."/>
            <person name="Liu H."/>
            <person name="Zhao H."/>
            <person name="Xu D."/>
            <person name="Zhang Y."/>
        </authorList>
    </citation>
    <scope>NUCLEOTIDE SEQUENCE [LARGE SCALE GENOMIC DNA]</scope>
    <source>
        <strain evidence="2">cv. Yunnan</strain>
        <tissue evidence="1">Leaves</tissue>
    </source>
</reference>
<accession>A0ACB9CBE3</accession>
<organism evidence="1 2">
    <name type="scientific">Smallanthus sonchifolius</name>
    <dbReference type="NCBI Taxonomy" id="185202"/>
    <lineage>
        <taxon>Eukaryota</taxon>
        <taxon>Viridiplantae</taxon>
        <taxon>Streptophyta</taxon>
        <taxon>Embryophyta</taxon>
        <taxon>Tracheophyta</taxon>
        <taxon>Spermatophyta</taxon>
        <taxon>Magnoliopsida</taxon>
        <taxon>eudicotyledons</taxon>
        <taxon>Gunneridae</taxon>
        <taxon>Pentapetalae</taxon>
        <taxon>asterids</taxon>
        <taxon>campanulids</taxon>
        <taxon>Asterales</taxon>
        <taxon>Asteraceae</taxon>
        <taxon>Asteroideae</taxon>
        <taxon>Heliantheae alliance</taxon>
        <taxon>Millerieae</taxon>
        <taxon>Smallanthus</taxon>
    </lineage>
</organism>
<dbReference type="EMBL" id="CM042038">
    <property type="protein sequence ID" value="KAI3731487.1"/>
    <property type="molecule type" value="Genomic_DNA"/>
</dbReference>
<name>A0ACB9CBE3_9ASTR</name>
<evidence type="ECO:0000313" key="2">
    <source>
        <dbReference type="Proteomes" id="UP001056120"/>
    </source>
</evidence>
<dbReference type="Proteomes" id="UP001056120">
    <property type="component" value="Linkage Group LG21"/>
</dbReference>
<comment type="caution">
    <text evidence="1">The sequence shown here is derived from an EMBL/GenBank/DDBJ whole genome shotgun (WGS) entry which is preliminary data.</text>
</comment>
<keyword evidence="2" id="KW-1185">Reference proteome</keyword>
<evidence type="ECO:0000313" key="1">
    <source>
        <dbReference type="EMBL" id="KAI3731487.1"/>
    </source>
</evidence>